<dbReference type="InterPro" id="IPR001650">
    <property type="entry name" value="Helicase_C-like"/>
</dbReference>
<dbReference type="InterPro" id="IPR045628">
    <property type="entry name" value="Lhr_WH_dom"/>
</dbReference>
<evidence type="ECO:0000256" key="2">
    <source>
        <dbReference type="ARBA" id="ARBA00022840"/>
    </source>
</evidence>
<dbReference type="GO" id="GO:0004386">
    <property type="term" value="F:helicase activity"/>
    <property type="evidence" value="ECO:0007669"/>
    <property type="project" value="UniProtKB-KW"/>
</dbReference>
<keyword evidence="5" id="KW-0378">Hydrolase</keyword>
<keyword evidence="1" id="KW-0547">Nucleotide-binding</keyword>
<dbReference type="Gene3D" id="3.40.50.300">
    <property type="entry name" value="P-loop containing nucleotide triphosphate hydrolases"/>
    <property type="match status" value="2"/>
</dbReference>
<organism evidence="5 6">
    <name type="scientific">Corallococcus macrosporus DSM 14697</name>
    <dbReference type="NCBI Taxonomy" id="1189310"/>
    <lineage>
        <taxon>Bacteria</taxon>
        <taxon>Pseudomonadati</taxon>
        <taxon>Myxococcota</taxon>
        <taxon>Myxococcia</taxon>
        <taxon>Myxococcales</taxon>
        <taxon>Cystobacterineae</taxon>
        <taxon>Myxococcaceae</taxon>
        <taxon>Corallococcus</taxon>
    </lineage>
</organism>
<proteinExistence type="predicted"/>
<feature type="domain" description="Helicase ATP-binding" evidence="3">
    <location>
        <begin position="32"/>
        <end position="211"/>
    </location>
</feature>
<dbReference type="PANTHER" id="PTHR47962">
    <property type="entry name" value="ATP-DEPENDENT HELICASE LHR-RELATED-RELATED"/>
    <property type="match status" value="1"/>
</dbReference>
<dbReference type="InterPro" id="IPR052511">
    <property type="entry name" value="ATP-dep_Helicase"/>
</dbReference>
<keyword evidence="2" id="KW-0067">ATP-binding</keyword>
<dbReference type="OrthoDB" id="9815222at2"/>
<dbReference type="KEGG" id="mmas:MYMAC_002787"/>
<dbReference type="PROSITE" id="PS51192">
    <property type="entry name" value="HELICASE_ATP_BIND_1"/>
    <property type="match status" value="1"/>
</dbReference>
<dbReference type="SMART" id="SM00490">
    <property type="entry name" value="HELICc"/>
    <property type="match status" value="1"/>
</dbReference>
<dbReference type="InterPro" id="IPR027417">
    <property type="entry name" value="P-loop_NTPase"/>
</dbReference>
<dbReference type="InterPro" id="IPR011545">
    <property type="entry name" value="DEAD/DEAH_box_helicase_dom"/>
</dbReference>
<name>A0A250JTG6_9BACT</name>
<dbReference type="GO" id="GO:0016887">
    <property type="term" value="F:ATP hydrolysis activity"/>
    <property type="evidence" value="ECO:0007669"/>
    <property type="project" value="TreeGrafter"/>
</dbReference>
<dbReference type="PANTHER" id="PTHR47962:SF5">
    <property type="entry name" value="ATP-DEPENDENT HELICASE LHR-RELATED"/>
    <property type="match status" value="1"/>
</dbReference>
<dbReference type="RefSeq" id="WP_095958442.1">
    <property type="nucleotide sequence ID" value="NZ_CP022203.1"/>
</dbReference>
<evidence type="ECO:0000256" key="1">
    <source>
        <dbReference type="ARBA" id="ARBA00022741"/>
    </source>
</evidence>
<keyword evidence="6" id="KW-1185">Reference proteome</keyword>
<evidence type="ECO:0000313" key="5">
    <source>
        <dbReference type="EMBL" id="ATB47179.1"/>
    </source>
</evidence>
<feature type="domain" description="Helicase C-terminal" evidence="4">
    <location>
        <begin position="235"/>
        <end position="383"/>
    </location>
</feature>
<dbReference type="GO" id="GO:0003677">
    <property type="term" value="F:DNA binding"/>
    <property type="evidence" value="ECO:0007669"/>
    <property type="project" value="TreeGrafter"/>
</dbReference>
<dbReference type="Pfam" id="PF00270">
    <property type="entry name" value="DEAD"/>
    <property type="match status" value="1"/>
</dbReference>
<reference evidence="5 6" key="1">
    <citation type="submission" date="2017-06" db="EMBL/GenBank/DDBJ databases">
        <title>Sequencing and comparative analysis of myxobacterial genomes.</title>
        <authorList>
            <person name="Rupp O."/>
            <person name="Goesmann A."/>
            <person name="Sogaard-Andersen L."/>
        </authorList>
    </citation>
    <scope>NUCLEOTIDE SEQUENCE [LARGE SCALE GENOMIC DNA]</scope>
    <source>
        <strain evidence="5 6">DSM 14697</strain>
    </source>
</reference>
<dbReference type="Pfam" id="PF00271">
    <property type="entry name" value="Helicase_C"/>
    <property type="match status" value="1"/>
</dbReference>
<dbReference type="Proteomes" id="UP000217343">
    <property type="component" value="Chromosome"/>
</dbReference>
<sequence>MSVFSRFPPRLQDAIVSRLGFQGLRPVQELAAEALLEGKNAVVLAPTAGGKTEASIFPVLAELIERPVSSVGAIYVAPIKALLNNQEERLGTYTEMVGLRRFVWHGDTPDTHKRAFVREPAELLMTTPESLEVMLISPRVPTQSLFSQLRYVVIDEVHALAGTDRGAHLLSVIERLAALGGHDVQRVGLSATVGNPADILAWLKGSSRREGAVVNPPKQPSQRRISISVPGTVADIARAGAALAHGKKSLFFCQTRSLTEAVSERMRGQGTDVFVHHSSVSLEERQRAEERFHHGQDACIVCTSTLELGIDVGDLDVVMQANAPTTVSSFLQRIGRTGRRAGQVANMTFLCEGSEEFLLAMALVELARSPWVEDVPVQTRCWPVLVQQLMALSLQFGAISREDAYHQLSRVSDFRGISRDEYEALVQHLVDQQFLYESAGKLSLGDRAERLFGRKNFAELYAVFTSPVMYRVIAGAQEIGSIEPTFVERLVEGMSSFLLGGRAWVVDHVIHTAREVHVRAAPAGKKPTWGGFMPRFLGREVCQRIRSLLEGEEELPYLDESATRELRTLRADLGPLLRRTNLPVQVDSEGSALWWNFAGGRINHTFKYTLEVTQGWKVVPDNFFLKITGVGVTHLAVEAALSALAQPSFWSAPGRMQSIRARIPPYRLSKFQDALPPTAEAEMLGAFFLDVPGASELSATALRISNF</sequence>
<accession>A0A250JTG6</accession>
<gene>
    <name evidence="5" type="ORF">MYMAC_002787</name>
</gene>
<dbReference type="SUPFAM" id="SSF52540">
    <property type="entry name" value="P-loop containing nucleoside triphosphate hydrolases"/>
    <property type="match status" value="1"/>
</dbReference>
<dbReference type="SMART" id="SM00487">
    <property type="entry name" value="DEXDc"/>
    <property type="match status" value="1"/>
</dbReference>
<keyword evidence="5" id="KW-0347">Helicase</keyword>
<dbReference type="Pfam" id="PF19306">
    <property type="entry name" value="WHD_Lhr"/>
    <property type="match status" value="1"/>
</dbReference>
<dbReference type="PROSITE" id="PS51194">
    <property type="entry name" value="HELICASE_CTER"/>
    <property type="match status" value="1"/>
</dbReference>
<dbReference type="AlphaFoldDB" id="A0A250JTG6"/>
<dbReference type="EMBL" id="CP022203">
    <property type="protein sequence ID" value="ATB47179.1"/>
    <property type="molecule type" value="Genomic_DNA"/>
</dbReference>
<evidence type="ECO:0000313" key="6">
    <source>
        <dbReference type="Proteomes" id="UP000217343"/>
    </source>
</evidence>
<protein>
    <submittedName>
        <fullName evidence="5">DEAD/DEAH box helicase</fullName>
    </submittedName>
</protein>
<dbReference type="InterPro" id="IPR014001">
    <property type="entry name" value="Helicase_ATP-bd"/>
</dbReference>
<dbReference type="GO" id="GO:0005524">
    <property type="term" value="F:ATP binding"/>
    <property type="evidence" value="ECO:0007669"/>
    <property type="project" value="UniProtKB-KW"/>
</dbReference>
<evidence type="ECO:0000259" key="3">
    <source>
        <dbReference type="PROSITE" id="PS51192"/>
    </source>
</evidence>
<evidence type="ECO:0000259" key="4">
    <source>
        <dbReference type="PROSITE" id="PS51194"/>
    </source>
</evidence>